<evidence type="ECO:0000313" key="2">
    <source>
        <dbReference type="EMBL" id="PFH45241.1"/>
    </source>
</evidence>
<gene>
    <name evidence="2" type="ORF">AMATHDRAFT_9667</name>
</gene>
<feature type="compositionally biased region" description="Basic and acidic residues" evidence="1">
    <location>
        <begin position="218"/>
        <end position="228"/>
    </location>
</feature>
<feature type="region of interest" description="Disordered" evidence="1">
    <location>
        <begin position="202"/>
        <end position="229"/>
    </location>
</feature>
<evidence type="ECO:0000313" key="3">
    <source>
        <dbReference type="Proteomes" id="UP000242287"/>
    </source>
</evidence>
<name>A0A2A9NAF9_9AGAR</name>
<feature type="compositionally biased region" description="Basic and acidic residues" evidence="1">
    <location>
        <begin position="136"/>
        <end position="153"/>
    </location>
</feature>
<accession>A0A2A9NAF9</accession>
<feature type="region of interest" description="Disordered" evidence="1">
    <location>
        <begin position="121"/>
        <end position="153"/>
    </location>
</feature>
<organism evidence="2 3">
    <name type="scientific">Amanita thiersii Skay4041</name>
    <dbReference type="NCBI Taxonomy" id="703135"/>
    <lineage>
        <taxon>Eukaryota</taxon>
        <taxon>Fungi</taxon>
        <taxon>Dikarya</taxon>
        <taxon>Basidiomycota</taxon>
        <taxon>Agaricomycotina</taxon>
        <taxon>Agaricomycetes</taxon>
        <taxon>Agaricomycetidae</taxon>
        <taxon>Agaricales</taxon>
        <taxon>Pluteineae</taxon>
        <taxon>Amanitaceae</taxon>
        <taxon>Amanita</taxon>
    </lineage>
</organism>
<dbReference type="EMBL" id="KZ302472">
    <property type="protein sequence ID" value="PFH45241.1"/>
    <property type="molecule type" value="Genomic_DNA"/>
</dbReference>
<evidence type="ECO:0000256" key="1">
    <source>
        <dbReference type="SAM" id="MobiDB-lite"/>
    </source>
</evidence>
<keyword evidence="3" id="KW-1185">Reference proteome</keyword>
<proteinExistence type="predicted"/>
<protein>
    <submittedName>
        <fullName evidence="2">Uncharacterized protein</fullName>
    </submittedName>
</protein>
<reference evidence="2 3" key="1">
    <citation type="submission" date="2014-02" db="EMBL/GenBank/DDBJ databases">
        <title>Transposable element dynamics among asymbiotic and ectomycorrhizal Amanita fungi.</title>
        <authorList>
            <consortium name="DOE Joint Genome Institute"/>
            <person name="Hess J."/>
            <person name="Skrede I."/>
            <person name="Wolfe B."/>
            <person name="LaButti K."/>
            <person name="Ohm R.A."/>
            <person name="Grigoriev I.V."/>
            <person name="Pringle A."/>
        </authorList>
    </citation>
    <scope>NUCLEOTIDE SEQUENCE [LARGE SCALE GENOMIC DNA]</scope>
    <source>
        <strain evidence="2 3">SKay4041</strain>
    </source>
</reference>
<sequence length="507" mass="57981">MDDRKRKEELYWAAADICAHQDKDLLQLQSVSSLMDSNKKRELETMCKTLIDKEYQSLSNAAARKDTFEDYLVTKDFNYYIQHTRDQLTNQVVLSQKKATLKAILQDVEVIKWQLKHRVDDDGSILPDSPPPSPSPKEKMKAKKENTKKAAEMTRKGNTLNTHHLQKLLNDMNTDNGQKIMREIHKISDKDRIQLAKQQLVKPPADKMSYSQKATPKTPKDPCHDRAGGWKMVGGNNKISRLNILPPPPNVFKFFVTNDETTLPAVKQNKEELTSSLNNIISKNVEWLLELGSNHVKSANWSKDPKAIIVMMMRNIDKNQTDDLQDGKATFEVLQEVILDLFPGATLANRKPWSNLKFTRVLMQHSDGLPMDNGLLYHYIHKHPNFENVRFSLMPRFECPRPLKPGQVTRANFTKTVVCEVFDTEMGTVAKKCLGSVVKFDSNPAMCKKFIFRSNEDKKNCLICQHWDHPTKFCKARTHFCARCGGTHPTTMHKTACNQCKTGTLRG</sequence>
<dbReference type="Proteomes" id="UP000242287">
    <property type="component" value="Unassembled WGS sequence"/>
</dbReference>
<dbReference type="OrthoDB" id="3039988at2759"/>
<dbReference type="AlphaFoldDB" id="A0A2A9NAF9"/>